<dbReference type="PATRIC" id="fig|1581420.6.peg.1067"/>
<comment type="caution">
    <text evidence="2">The sequence shown here is derived from an EMBL/GenBank/DDBJ whole genome shotgun (WGS) entry which is preliminary data.</text>
</comment>
<proteinExistence type="predicted"/>
<evidence type="ECO:0000313" key="3">
    <source>
        <dbReference type="Proteomes" id="UP000053464"/>
    </source>
</evidence>
<dbReference type="OrthoDB" id="7596012at2"/>
<accession>A0A0G9MYD9</accession>
<dbReference type="STRING" id="1581420.AAW00_05295"/>
<sequence length="189" mass="20372">MKRLLALAAPAALVTALLAGGLVAQDTAPPRPGQQAAPTMGFEPASTAPFDVLGRAREPQWGNQVRIERRVVIRIGPAAPAARNSMMAELPRRQMRARYAEVDHGSCIEPGSVVGVQPTPDNRLLFYTDQRQILAARLADGCSARAFYAGFYIERNEDGRLCIARDQLRSRAGASCQVTGFTRLVAAAD</sequence>
<feature type="signal peptide" evidence="1">
    <location>
        <begin position="1"/>
        <end position="24"/>
    </location>
</feature>
<evidence type="ECO:0000313" key="2">
    <source>
        <dbReference type="EMBL" id="KLE35792.1"/>
    </source>
</evidence>
<feature type="chain" id="PRO_5002580098" evidence="1">
    <location>
        <begin position="25"/>
        <end position="189"/>
    </location>
</feature>
<gene>
    <name evidence="2" type="ORF">AAW00_05295</name>
</gene>
<dbReference type="Proteomes" id="UP000053464">
    <property type="component" value="Unassembled WGS sequence"/>
</dbReference>
<evidence type="ECO:0000256" key="1">
    <source>
        <dbReference type="SAM" id="SignalP"/>
    </source>
</evidence>
<reference evidence="2 3" key="1">
    <citation type="submission" date="2015-04" db="EMBL/GenBank/DDBJ databases">
        <title>The draft genome sequence of Erythrobacter luteus KA37.</title>
        <authorList>
            <person name="Zhuang L."/>
            <person name="Liu Y."/>
            <person name="Shao Z."/>
        </authorList>
    </citation>
    <scope>NUCLEOTIDE SEQUENCE [LARGE SCALE GENOMIC DNA]</scope>
    <source>
        <strain evidence="2 3">KA37</strain>
    </source>
</reference>
<keyword evidence="3" id="KW-1185">Reference proteome</keyword>
<dbReference type="EMBL" id="LBHB01000001">
    <property type="protein sequence ID" value="KLE35792.1"/>
    <property type="molecule type" value="Genomic_DNA"/>
</dbReference>
<name>A0A0G9MYD9_9SPHN</name>
<dbReference type="RefSeq" id="WP_047003197.1">
    <property type="nucleotide sequence ID" value="NZ_LBHB01000001.1"/>
</dbReference>
<keyword evidence="1" id="KW-0732">Signal</keyword>
<protein>
    <submittedName>
        <fullName evidence="2">Uncharacterized protein</fullName>
    </submittedName>
</protein>
<dbReference type="AlphaFoldDB" id="A0A0G9MYD9"/>
<organism evidence="2 3">
    <name type="scientific">Aurantiacibacter luteus</name>
    <dbReference type="NCBI Taxonomy" id="1581420"/>
    <lineage>
        <taxon>Bacteria</taxon>
        <taxon>Pseudomonadati</taxon>
        <taxon>Pseudomonadota</taxon>
        <taxon>Alphaproteobacteria</taxon>
        <taxon>Sphingomonadales</taxon>
        <taxon>Erythrobacteraceae</taxon>
        <taxon>Aurantiacibacter</taxon>
    </lineage>
</organism>